<sequence length="452" mass="50571">MAKGWMSSIWSISSQIYFILIILQVPLFSKPSEREPMIVNSLTKVSNILNVNAQQRKSVRLRICPQVTQHRIWTGALEEILNELKSELDLLNFQSPSKGTRMGLQIVSSCLKFLAESAVTHDPDSASWMRLSPAKVVDSPSRKWEDVYEMFSDLINCLKSEKDWLYHLTKIEVMKEGLSQINEVLIDNSVGYKDAKHQESLVQKKLSRTLGHSSQCLFTLLLYYLYGQVRDIEVDLCGALYENKSENRFTLCLGRIVTSNEEKMVLNGVKQLDRALRIPCRAGMCSTPIHVTSSQLIASDIFPVPVVKALLFPGAIVNGLVRDMTVPTWDNLLNIYNLTDVKESTPVTDLQRLEVLAGSYFCVAGALVGLLKPGRMSMFGTLLVIWGLVKEGILGKPANTDPTKAVYVYPTMLIALICSLSSIKYDVKKVMRTPPARPVAKPLKSSSKSKLK</sequence>
<proteinExistence type="predicted"/>
<keyword evidence="1" id="KW-1133">Transmembrane helix</keyword>
<organism evidence="2 3">
    <name type="scientific">Corchorus capsularis</name>
    <name type="common">Jute</name>
    <dbReference type="NCBI Taxonomy" id="210143"/>
    <lineage>
        <taxon>Eukaryota</taxon>
        <taxon>Viridiplantae</taxon>
        <taxon>Streptophyta</taxon>
        <taxon>Embryophyta</taxon>
        <taxon>Tracheophyta</taxon>
        <taxon>Spermatophyta</taxon>
        <taxon>Magnoliopsida</taxon>
        <taxon>eudicotyledons</taxon>
        <taxon>Gunneridae</taxon>
        <taxon>Pentapetalae</taxon>
        <taxon>rosids</taxon>
        <taxon>malvids</taxon>
        <taxon>Malvales</taxon>
        <taxon>Malvaceae</taxon>
        <taxon>Grewioideae</taxon>
        <taxon>Apeibeae</taxon>
        <taxon>Corchorus</taxon>
    </lineage>
</organism>
<dbReference type="STRING" id="210143.A0A1R3K1X7"/>
<feature type="transmembrane region" description="Helical" evidence="1">
    <location>
        <begin position="6"/>
        <end position="28"/>
    </location>
</feature>
<comment type="caution">
    <text evidence="2">The sequence shown here is derived from an EMBL/GenBank/DDBJ whole genome shotgun (WGS) entry which is preliminary data.</text>
</comment>
<dbReference type="AlphaFoldDB" id="A0A1R3K1X7"/>
<dbReference type="Gramene" id="OMP01071">
    <property type="protein sequence ID" value="OMP01071"/>
    <property type="gene ID" value="CCACVL1_03173"/>
</dbReference>
<evidence type="ECO:0000313" key="2">
    <source>
        <dbReference type="EMBL" id="OMP01071.1"/>
    </source>
</evidence>
<keyword evidence="1" id="KW-0472">Membrane</keyword>
<dbReference type="GO" id="GO:0005739">
    <property type="term" value="C:mitochondrion"/>
    <property type="evidence" value="ECO:0007669"/>
    <property type="project" value="EnsemblPlants"/>
</dbReference>
<evidence type="ECO:0008006" key="4">
    <source>
        <dbReference type="Google" id="ProtNLM"/>
    </source>
</evidence>
<evidence type="ECO:0000256" key="1">
    <source>
        <dbReference type="SAM" id="Phobius"/>
    </source>
</evidence>
<keyword evidence="1" id="KW-0812">Transmembrane</keyword>
<dbReference type="PANTHER" id="PTHR37763:SF1">
    <property type="entry name" value="EXOSOME COMPLEX EXONUCLEASE"/>
    <property type="match status" value="1"/>
</dbReference>
<name>A0A1R3K1X7_COCAP</name>
<protein>
    <recommendedName>
        <fullName evidence="4">Transmembrane protein</fullName>
    </recommendedName>
</protein>
<gene>
    <name evidence="2" type="ORF">CCACVL1_03173</name>
</gene>
<dbReference type="Proteomes" id="UP000188268">
    <property type="component" value="Unassembled WGS sequence"/>
</dbReference>
<dbReference type="OrthoDB" id="2016444at2759"/>
<dbReference type="GO" id="GO:0000373">
    <property type="term" value="P:Group II intron splicing"/>
    <property type="evidence" value="ECO:0007669"/>
    <property type="project" value="EnsemblPlants"/>
</dbReference>
<dbReference type="EMBL" id="AWWV01006519">
    <property type="protein sequence ID" value="OMP01071.1"/>
    <property type="molecule type" value="Genomic_DNA"/>
</dbReference>
<reference evidence="2 3" key="1">
    <citation type="submission" date="2013-09" db="EMBL/GenBank/DDBJ databases">
        <title>Corchorus capsularis genome sequencing.</title>
        <authorList>
            <person name="Alam M."/>
            <person name="Haque M.S."/>
            <person name="Islam M.S."/>
            <person name="Emdad E.M."/>
            <person name="Islam M.M."/>
            <person name="Ahmed B."/>
            <person name="Halim A."/>
            <person name="Hossen Q.M.M."/>
            <person name="Hossain M.Z."/>
            <person name="Ahmed R."/>
            <person name="Khan M.M."/>
            <person name="Islam R."/>
            <person name="Rashid M.M."/>
            <person name="Khan S.A."/>
            <person name="Rahman M.S."/>
            <person name="Alam M."/>
        </authorList>
    </citation>
    <scope>NUCLEOTIDE SEQUENCE [LARGE SCALE GENOMIC DNA]</scope>
    <source>
        <strain evidence="3">cv. CVL-1</strain>
        <tissue evidence="2">Whole seedling</tissue>
    </source>
</reference>
<keyword evidence="3" id="KW-1185">Reference proteome</keyword>
<evidence type="ECO:0000313" key="3">
    <source>
        <dbReference type="Proteomes" id="UP000188268"/>
    </source>
</evidence>
<dbReference type="PANTHER" id="PTHR37763">
    <property type="entry name" value="EXOSOME COMPLEX EXONUCLEASE"/>
    <property type="match status" value="1"/>
</dbReference>
<accession>A0A1R3K1X7</accession>